<gene>
    <name evidence="1" type="ORF">M23134_06410</name>
</gene>
<sequence>MQLKDNSQAEQNRVRVIFEELKARATAGQELSPMEQEFFCRAVNISQLNDGNAEDYPCCSSYIFKMLYLAYAYDLSGGSRYYKPVMGRKEEVPRHEVNTDIAYLKQEADDWLPIVEKGNHSDQDLQAMAKEARYELKQLKKSTKYLLSGHRLRQAQIRRILLQTKFSYLVWLEIQEDSSQDDFILTLDGVDIEITPVSFFHIIGRHYALRDKAYYSEKSGHNESFHPRNIHKRLKTIFRKIDVSGVLAGEPIESIGFRYKGQDYLCWIKSKQKPPVSGNTGNISYNRLETFYLVEDAQELQKLEDNYILGEIDDELSVYVPL</sequence>
<dbReference type="eggNOG" id="ENOG5033PRJ">
    <property type="taxonomic scope" value="Bacteria"/>
</dbReference>
<keyword evidence="2" id="KW-1185">Reference proteome</keyword>
<evidence type="ECO:0000313" key="2">
    <source>
        <dbReference type="Proteomes" id="UP000004095"/>
    </source>
</evidence>
<evidence type="ECO:0000313" key="1">
    <source>
        <dbReference type="EMBL" id="EAY26061.1"/>
    </source>
</evidence>
<accession>A1ZU90</accession>
<organism evidence="1 2">
    <name type="scientific">Microscilla marina ATCC 23134</name>
    <dbReference type="NCBI Taxonomy" id="313606"/>
    <lineage>
        <taxon>Bacteria</taxon>
        <taxon>Pseudomonadati</taxon>
        <taxon>Bacteroidota</taxon>
        <taxon>Cytophagia</taxon>
        <taxon>Cytophagales</taxon>
        <taxon>Microscillaceae</taxon>
        <taxon>Microscilla</taxon>
    </lineage>
</organism>
<comment type="caution">
    <text evidence="1">The sequence shown here is derived from an EMBL/GenBank/DDBJ whole genome shotgun (WGS) entry which is preliminary data.</text>
</comment>
<reference evidence="1 2" key="1">
    <citation type="submission" date="2007-01" db="EMBL/GenBank/DDBJ databases">
        <authorList>
            <person name="Haygood M."/>
            <person name="Podell S."/>
            <person name="Anderson C."/>
            <person name="Hopkinson B."/>
            <person name="Roe K."/>
            <person name="Barbeau K."/>
            <person name="Gaasterland T."/>
            <person name="Ferriera S."/>
            <person name="Johnson J."/>
            <person name="Kravitz S."/>
            <person name="Beeson K."/>
            <person name="Sutton G."/>
            <person name="Rogers Y.-H."/>
            <person name="Friedman R."/>
            <person name="Frazier M."/>
            <person name="Venter J.C."/>
        </authorList>
    </citation>
    <scope>NUCLEOTIDE SEQUENCE [LARGE SCALE GENOMIC DNA]</scope>
    <source>
        <strain evidence="1 2">ATCC 23134</strain>
    </source>
</reference>
<proteinExistence type="predicted"/>
<protein>
    <submittedName>
        <fullName evidence="1">Uncharacterized protein</fullName>
    </submittedName>
</protein>
<dbReference type="AlphaFoldDB" id="A1ZU90"/>
<dbReference type="EMBL" id="AAWS01000039">
    <property type="protein sequence ID" value="EAY26061.1"/>
    <property type="molecule type" value="Genomic_DNA"/>
</dbReference>
<name>A1ZU90_MICM2</name>
<dbReference type="Proteomes" id="UP000004095">
    <property type="component" value="Unassembled WGS sequence"/>
</dbReference>